<evidence type="ECO:0000313" key="1">
    <source>
        <dbReference type="EMBL" id="CDL00915.1"/>
    </source>
</evidence>
<gene>
    <name evidence="1" type="ordered locus">MGMSRv2__3700</name>
</gene>
<proteinExistence type="predicted"/>
<dbReference type="HOGENOM" id="CLU_3365728_0_0_5"/>
<dbReference type="Proteomes" id="UP000018922">
    <property type="component" value="Chromosome I"/>
</dbReference>
<dbReference type="AlphaFoldDB" id="V6F5X2"/>
<name>V6F5X2_MAGGM</name>
<keyword evidence="2" id="KW-1185">Reference proteome</keyword>
<sequence>MMMWRSLDVNSLIRLLRSLAGRIPSAPTPPAKGDQ</sequence>
<reference evidence="1 2" key="1">
    <citation type="journal article" date="2014" name="Genome Announc.">
        <title>Complete genome sequence of Magnetospirillum gryphiswaldense MSR-1.</title>
        <authorList>
            <person name="Wang X."/>
            <person name="Wang Q."/>
            <person name="Zhang W."/>
            <person name="Wang Y."/>
            <person name="Li L."/>
            <person name="Wen T."/>
            <person name="Zhang T."/>
            <person name="Zhang Y."/>
            <person name="Xu J."/>
            <person name="Hu J."/>
            <person name="Li S."/>
            <person name="Liu L."/>
            <person name="Liu J."/>
            <person name="Jiang W."/>
            <person name="Tian J."/>
            <person name="Li Y."/>
            <person name="Schuler D."/>
            <person name="Wang L."/>
            <person name="Li J."/>
        </authorList>
    </citation>
    <scope>NUCLEOTIDE SEQUENCE [LARGE SCALE GENOMIC DNA]</scope>
    <source>
        <strain evidence="2">DSM 6361 / JCM 21280 / NBRC 15271 / MSR-1</strain>
    </source>
</reference>
<dbReference type="KEGG" id="mgry:MSR1_27070"/>
<evidence type="ECO:0000313" key="2">
    <source>
        <dbReference type="Proteomes" id="UP000018922"/>
    </source>
</evidence>
<organism evidence="1 2">
    <name type="scientific">Magnetospirillum gryphiswaldense (strain DSM 6361 / JCM 21280 / NBRC 15271 / MSR-1)</name>
    <dbReference type="NCBI Taxonomy" id="431944"/>
    <lineage>
        <taxon>Bacteria</taxon>
        <taxon>Pseudomonadati</taxon>
        <taxon>Pseudomonadota</taxon>
        <taxon>Alphaproteobacteria</taxon>
        <taxon>Rhodospirillales</taxon>
        <taxon>Rhodospirillaceae</taxon>
        <taxon>Magnetospirillum</taxon>
    </lineage>
</organism>
<accession>V6F5X2</accession>
<dbReference type="KEGG" id="mgy:MGMSRv2__3700"/>
<dbReference type="EMBL" id="HG794546">
    <property type="protein sequence ID" value="CDL00915.1"/>
    <property type="molecule type" value="Genomic_DNA"/>
</dbReference>
<protein>
    <submittedName>
        <fullName evidence="1">Uncharacterized protein</fullName>
    </submittedName>
</protein>